<dbReference type="Proteomes" id="UP001055115">
    <property type="component" value="Unassembled WGS sequence"/>
</dbReference>
<dbReference type="Gene3D" id="3.50.50.60">
    <property type="entry name" value="FAD/NAD(P)-binding domain"/>
    <property type="match status" value="1"/>
</dbReference>
<name>A0AA37LIU8_9PEZI</name>
<dbReference type="Pfam" id="PF00890">
    <property type="entry name" value="FAD_binding_2"/>
    <property type="match status" value="1"/>
</dbReference>
<dbReference type="PRINTS" id="PR00419">
    <property type="entry name" value="ADXRDTASE"/>
</dbReference>
<sequence>MATNSRCNRGGQDDPVPSPTHETQIVDGVLRWPPTGLKVVIIGGGPAGLLAALECWRKGHEVEVVERSQAISTIDLTVRLLLLRSRRNITETTSHTMLPGP</sequence>
<evidence type="ECO:0000259" key="4">
    <source>
        <dbReference type="Pfam" id="PF00890"/>
    </source>
</evidence>
<accession>A0AA37LIU8</accession>
<dbReference type="GO" id="GO:0004497">
    <property type="term" value="F:monooxygenase activity"/>
    <property type="evidence" value="ECO:0007669"/>
    <property type="project" value="UniProtKB-KW"/>
</dbReference>
<feature type="region of interest" description="Disordered" evidence="3">
    <location>
        <begin position="1"/>
        <end position="22"/>
    </location>
</feature>
<dbReference type="RefSeq" id="XP_049129115.1">
    <property type="nucleotide sequence ID" value="XM_049273158.1"/>
</dbReference>
<protein>
    <submittedName>
        <fullName evidence="5">FAD-dependent monooxygenase fsr3</fullName>
    </submittedName>
</protein>
<dbReference type="InterPro" id="IPR003953">
    <property type="entry name" value="FAD-dep_OxRdtase_2_FAD-bd"/>
</dbReference>
<dbReference type="AlphaFoldDB" id="A0AA37LIU8"/>
<keyword evidence="6" id="KW-1185">Reference proteome</keyword>
<evidence type="ECO:0000256" key="1">
    <source>
        <dbReference type="ARBA" id="ARBA00022630"/>
    </source>
</evidence>
<keyword evidence="1" id="KW-0285">Flavoprotein</keyword>
<dbReference type="EMBL" id="BQXU01000017">
    <property type="protein sequence ID" value="GKT46765.1"/>
    <property type="molecule type" value="Genomic_DNA"/>
</dbReference>
<dbReference type="SUPFAM" id="SSF51905">
    <property type="entry name" value="FAD/NAD(P)-binding domain"/>
    <property type="match status" value="1"/>
</dbReference>
<feature type="domain" description="FAD-dependent oxidoreductase 2 FAD-binding" evidence="4">
    <location>
        <begin position="39"/>
        <end position="70"/>
    </location>
</feature>
<proteinExistence type="predicted"/>
<evidence type="ECO:0000256" key="3">
    <source>
        <dbReference type="SAM" id="MobiDB-lite"/>
    </source>
</evidence>
<dbReference type="GeneID" id="73327748"/>
<evidence type="ECO:0000313" key="5">
    <source>
        <dbReference type="EMBL" id="GKT46765.1"/>
    </source>
</evidence>
<comment type="caution">
    <text evidence="5">The sequence shown here is derived from an EMBL/GenBank/DDBJ whole genome shotgun (WGS) entry which is preliminary data.</text>
</comment>
<evidence type="ECO:0000313" key="6">
    <source>
        <dbReference type="Proteomes" id="UP001055115"/>
    </source>
</evidence>
<evidence type="ECO:0000256" key="2">
    <source>
        <dbReference type="ARBA" id="ARBA00023002"/>
    </source>
</evidence>
<gene>
    <name evidence="5" type="ORF">ColSpa_06946</name>
</gene>
<reference evidence="5 6" key="1">
    <citation type="submission" date="2022-03" db="EMBL/GenBank/DDBJ databases">
        <title>Genome data of Colletotrichum spp.</title>
        <authorList>
            <person name="Utami Y.D."/>
            <person name="Hiruma K."/>
        </authorList>
    </citation>
    <scope>NUCLEOTIDE SEQUENCE [LARGE SCALE GENOMIC DNA]</scope>
    <source>
        <strain evidence="5 6">MAFF 239500</strain>
    </source>
</reference>
<dbReference type="InterPro" id="IPR036188">
    <property type="entry name" value="FAD/NAD-bd_sf"/>
</dbReference>
<keyword evidence="5" id="KW-0503">Monooxygenase</keyword>
<keyword evidence="2" id="KW-0560">Oxidoreductase</keyword>
<organism evidence="5 6">
    <name type="scientific">Colletotrichum spaethianum</name>
    <dbReference type="NCBI Taxonomy" id="700344"/>
    <lineage>
        <taxon>Eukaryota</taxon>
        <taxon>Fungi</taxon>
        <taxon>Dikarya</taxon>
        <taxon>Ascomycota</taxon>
        <taxon>Pezizomycotina</taxon>
        <taxon>Sordariomycetes</taxon>
        <taxon>Hypocreomycetidae</taxon>
        <taxon>Glomerellales</taxon>
        <taxon>Glomerellaceae</taxon>
        <taxon>Colletotrichum</taxon>
        <taxon>Colletotrichum spaethianum species complex</taxon>
    </lineage>
</organism>